<keyword evidence="2" id="KW-1185">Reference proteome</keyword>
<dbReference type="Proteomes" id="UP000276834">
    <property type="component" value="Unassembled WGS sequence"/>
</dbReference>
<name>A0A3L8SZ06_CHLGU</name>
<organism evidence="1 2">
    <name type="scientific">Chloebia gouldiae</name>
    <name type="common">Gouldian finch</name>
    <name type="synonym">Erythrura gouldiae</name>
    <dbReference type="NCBI Taxonomy" id="44316"/>
    <lineage>
        <taxon>Eukaryota</taxon>
        <taxon>Metazoa</taxon>
        <taxon>Chordata</taxon>
        <taxon>Craniata</taxon>
        <taxon>Vertebrata</taxon>
        <taxon>Euteleostomi</taxon>
        <taxon>Archelosauria</taxon>
        <taxon>Archosauria</taxon>
        <taxon>Dinosauria</taxon>
        <taxon>Saurischia</taxon>
        <taxon>Theropoda</taxon>
        <taxon>Coelurosauria</taxon>
        <taxon>Aves</taxon>
        <taxon>Neognathae</taxon>
        <taxon>Neoaves</taxon>
        <taxon>Telluraves</taxon>
        <taxon>Australaves</taxon>
        <taxon>Passeriformes</taxon>
        <taxon>Passeroidea</taxon>
        <taxon>Passeridae</taxon>
        <taxon>Chloebia</taxon>
    </lineage>
</organism>
<gene>
    <name evidence="1" type="ORF">DV515_00000682</name>
</gene>
<proteinExistence type="predicted"/>
<protein>
    <submittedName>
        <fullName evidence="1">Uncharacterized protein</fullName>
    </submittedName>
</protein>
<evidence type="ECO:0000313" key="1">
    <source>
        <dbReference type="EMBL" id="RLW12216.1"/>
    </source>
</evidence>
<accession>A0A3L8SZ06</accession>
<sequence>MRSVSFEKLKLGYPVYKSLLAFEPVFVDLQMEKSVTQRSRQTKGQGRKLQILFKRQRKEVNSNNKKEKKEKAREESVAACVCVHDLQNGENRDSRNHMGLEMWEGFAQCDGPLQKENSQFFRYIGSIRAMEKSSLELFMRALRQGEGAGDHQVALEDAASRAGPN</sequence>
<dbReference type="EMBL" id="QUSF01000002">
    <property type="protein sequence ID" value="RLW12216.1"/>
    <property type="molecule type" value="Genomic_DNA"/>
</dbReference>
<comment type="caution">
    <text evidence="1">The sequence shown here is derived from an EMBL/GenBank/DDBJ whole genome shotgun (WGS) entry which is preliminary data.</text>
</comment>
<evidence type="ECO:0000313" key="2">
    <source>
        <dbReference type="Proteomes" id="UP000276834"/>
    </source>
</evidence>
<dbReference type="AlphaFoldDB" id="A0A3L8SZ06"/>
<reference evidence="1 2" key="1">
    <citation type="journal article" date="2018" name="Proc. R. Soc. B">
        <title>A non-coding region near Follistatin controls head colour polymorphism in the Gouldian finch.</title>
        <authorList>
            <person name="Toomey M.B."/>
            <person name="Marques C.I."/>
            <person name="Andrade P."/>
            <person name="Araujo P.M."/>
            <person name="Sabatino S."/>
            <person name="Gazda M.A."/>
            <person name="Afonso S."/>
            <person name="Lopes R.J."/>
            <person name="Corbo J.C."/>
            <person name="Carneiro M."/>
        </authorList>
    </citation>
    <scope>NUCLEOTIDE SEQUENCE [LARGE SCALE GENOMIC DNA]</scope>
    <source>
        <strain evidence="1">Red01</strain>
        <tissue evidence="1">Muscle</tissue>
    </source>
</reference>